<evidence type="ECO:0000313" key="2">
    <source>
        <dbReference type="Proteomes" id="UP001165143"/>
    </source>
</evidence>
<sequence>MHFRTERGREHRAPAAAEVRWGTDAGRTAFVRVEVRRPDGRVAAPTNPVLLG</sequence>
<gene>
    <name evidence="1" type="ORF">Kpho01_49270</name>
</gene>
<dbReference type="EMBL" id="BSRX01000032">
    <property type="protein sequence ID" value="GLW56916.1"/>
    <property type="molecule type" value="Genomic_DNA"/>
</dbReference>
<accession>A0A9W6PKV9</accession>
<protein>
    <submittedName>
        <fullName evidence="1">Uncharacterized protein</fullName>
    </submittedName>
</protein>
<comment type="caution">
    <text evidence="1">The sequence shown here is derived from an EMBL/GenBank/DDBJ whole genome shotgun (WGS) entry which is preliminary data.</text>
</comment>
<dbReference type="Proteomes" id="UP001165143">
    <property type="component" value="Unassembled WGS sequence"/>
</dbReference>
<reference evidence="1" key="1">
    <citation type="submission" date="2023-02" db="EMBL/GenBank/DDBJ databases">
        <title>Kitasatospora phosalacinea NBRC 14362.</title>
        <authorList>
            <person name="Ichikawa N."/>
            <person name="Sato H."/>
            <person name="Tonouchi N."/>
        </authorList>
    </citation>
    <scope>NUCLEOTIDE SEQUENCE</scope>
    <source>
        <strain evidence="1">NBRC 14362</strain>
    </source>
</reference>
<evidence type="ECO:0000313" key="1">
    <source>
        <dbReference type="EMBL" id="GLW56916.1"/>
    </source>
</evidence>
<proteinExistence type="predicted"/>
<dbReference type="AlphaFoldDB" id="A0A9W6PKV9"/>
<name>A0A9W6PKV9_9ACTN</name>
<organism evidence="1 2">
    <name type="scientific">Kitasatospora phosalacinea</name>
    <dbReference type="NCBI Taxonomy" id="2065"/>
    <lineage>
        <taxon>Bacteria</taxon>
        <taxon>Bacillati</taxon>
        <taxon>Actinomycetota</taxon>
        <taxon>Actinomycetes</taxon>
        <taxon>Kitasatosporales</taxon>
        <taxon>Streptomycetaceae</taxon>
        <taxon>Kitasatospora</taxon>
    </lineage>
</organism>
<dbReference type="RefSeq" id="WP_234337226.1">
    <property type="nucleotide sequence ID" value="NZ_BSRX01000032.1"/>
</dbReference>